<dbReference type="EMBL" id="JACHXF010000012">
    <property type="protein sequence ID" value="MBB3097764.1"/>
    <property type="molecule type" value="Genomic_DNA"/>
</dbReference>
<evidence type="ECO:0000313" key="1">
    <source>
        <dbReference type="EMBL" id="MBB3097764.1"/>
    </source>
</evidence>
<comment type="caution">
    <text evidence="1">The sequence shown here is derived from an EMBL/GenBank/DDBJ whole genome shotgun (WGS) entry which is preliminary data.</text>
</comment>
<keyword evidence="2" id="KW-1185">Reference proteome</keyword>
<protein>
    <submittedName>
        <fullName evidence="1">Uncharacterized protein</fullName>
    </submittedName>
</protein>
<name>A0A7W5FGP9_9ACTN</name>
<gene>
    <name evidence="1" type="ORF">FHR83_005448</name>
</gene>
<dbReference type="AlphaFoldDB" id="A0A7W5FGP9"/>
<proteinExistence type="predicted"/>
<accession>A0A7W5FGP9</accession>
<dbReference type="Proteomes" id="UP000590749">
    <property type="component" value="Unassembled WGS sequence"/>
</dbReference>
<evidence type="ECO:0000313" key="2">
    <source>
        <dbReference type="Proteomes" id="UP000590749"/>
    </source>
</evidence>
<sequence>MFGSRQALADAVNQLVPDAYRVSDNDIGKIERGQVTWPRQPRRDAYRQTLQARIDAELGFFDRRAPQAEGTGSVTEVRSSPKINAPRLVSSSFLEESAESALAVGAGFDAEDPGLWTRMGEEPPGSLADQFQTLDSSNGEWNSFSVVTSMLAQQRQNVAPAALLNLVEAHRECLYTLFRHPGSQPIRKEIGAMLGEASVVASRLWSAQGNRSMALAHCAYARRLADQLHHPRLGATARIFESNLHSDASTLIEANGDVMVGLRLLDEAAAASHLLTAPARARIAAEQAQTFAALGLRREANLALECAYEAAEEIMPEDRIGLYSDWGINRVRVYEGTCQLLLRSPEKAIEVLEPAVKNLAEDQQQTNVMLAAQVDLASSYAETGEVEECCSLLGATYDRLAAVGNLRGIYRARQARRRLEAWNGERSIRQLDARMKTA</sequence>
<dbReference type="RefSeq" id="WP_183223193.1">
    <property type="nucleotide sequence ID" value="NZ_BMPW01000019.1"/>
</dbReference>
<organism evidence="1 2">
    <name type="scientific">Actinoplanes campanulatus</name>
    <dbReference type="NCBI Taxonomy" id="113559"/>
    <lineage>
        <taxon>Bacteria</taxon>
        <taxon>Bacillati</taxon>
        <taxon>Actinomycetota</taxon>
        <taxon>Actinomycetes</taxon>
        <taxon>Micromonosporales</taxon>
        <taxon>Micromonosporaceae</taxon>
        <taxon>Actinoplanes</taxon>
    </lineage>
</organism>
<reference evidence="1 2" key="1">
    <citation type="submission" date="2020-08" db="EMBL/GenBank/DDBJ databases">
        <title>Genomic Encyclopedia of Type Strains, Phase III (KMG-III): the genomes of soil and plant-associated and newly described type strains.</title>
        <authorList>
            <person name="Whitman W."/>
        </authorList>
    </citation>
    <scope>NUCLEOTIDE SEQUENCE [LARGE SCALE GENOMIC DNA]</scope>
    <source>
        <strain evidence="1 2">CECT 3287</strain>
    </source>
</reference>